<name>A0A0S2KD70_9GAMM</name>
<dbReference type="Pfam" id="PF03937">
    <property type="entry name" value="Sdh5"/>
    <property type="match status" value="1"/>
</dbReference>
<dbReference type="AlphaFoldDB" id="A0A0S2KD70"/>
<dbReference type="InterPro" id="IPR005631">
    <property type="entry name" value="SDH"/>
</dbReference>
<dbReference type="Gene3D" id="1.10.150.250">
    <property type="entry name" value="Flavinator of succinate dehydrogenase"/>
    <property type="match status" value="1"/>
</dbReference>
<evidence type="ECO:0000313" key="6">
    <source>
        <dbReference type="EMBL" id="ALO46256.1"/>
    </source>
</evidence>
<dbReference type="EMBL" id="CP013189">
    <property type="protein sequence ID" value="ALO46256.1"/>
    <property type="molecule type" value="Genomic_DNA"/>
</dbReference>
<evidence type="ECO:0000256" key="4">
    <source>
        <dbReference type="ARBA" id="ARBA00022490"/>
    </source>
</evidence>
<sequence>MDYNTGMLSEIAYKKLLWHSRRGMWELDILLLPFAEQQLLTLGESEQRLYERLLSEEDQDLFACLVERAVHPDPELQALVVKIREFSKSGVKRPH</sequence>
<dbReference type="InterPro" id="IPR050531">
    <property type="entry name" value="SdhE_FAD_assembly_factor"/>
</dbReference>
<organism evidence="6 7">
    <name type="scientific">Pseudohongiella spirulinae</name>
    <dbReference type="NCBI Taxonomy" id="1249552"/>
    <lineage>
        <taxon>Bacteria</taxon>
        <taxon>Pseudomonadati</taxon>
        <taxon>Pseudomonadota</taxon>
        <taxon>Gammaproteobacteria</taxon>
        <taxon>Pseudomonadales</taxon>
        <taxon>Pseudohongiellaceae</taxon>
        <taxon>Pseudohongiella</taxon>
    </lineage>
</organism>
<protein>
    <recommendedName>
        <fullName evidence="3">FAD assembly factor SdhE</fullName>
    </recommendedName>
</protein>
<evidence type="ECO:0000256" key="1">
    <source>
        <dbReference type="ARBA" id="ARBA00004496"/>
    </source>
</evidence>
<reference evidence="6 7" key="1">
    <citation type="submission" date="2015-11" db="EMBL/GenBank/DDBJ databases">
        <authorList>
            <person name="Zhang Y."/>
            <person name="Guo Z."/>
        </authorList>
    </citation>
    <scope>NUCLEOTIDE SEQUENCE [LARGE SCALE GENOMIC DNA]</scope>
    <source>
        <strain evidence="6 7">KCTC 32221</strain>
    </source>
</reference>
<dbReference type="InterPro" id="IPR036714">
    <property type="entry name" value="SDH_sf"/>
</dbReference>
<proteinExistence type="inferred from homology"/>
<comment type="subcellular location">
    <subcellularLocation>
        <location evidence="1">Cytoplasm</location>
    </subcellularLocation>
</comment>
<dbReference type="STRING" id="1249552.PS2015_1603"/>
<keyword evidence="7" id="KW-1185">Reference proteome</keyword>
<evidence type="ECO:0000313" key="7">
    <source>
        <dbReference type="Proteomes" id="UP000065641"/>
    </source>
</evidence>
<dbReference type="Proteomes" id="UP000065641">
    <property type="component" value="Chromosome"/>
</dbReference>
<evidence type="ECO:0000256" key="3">
    <source>
        <dbReference type="ARBA" id="ARBA00019418"/>
    </source>
</evidence>
<dbReference type="GO" id="GO:0006105">
    <property type="term" value="P:succinate metabolic process"/>
    <property type="evidence" value="ECO:0007669"/>
    <property type="project" value="TreeGrafter"/>
</dbReference>
<keyword evidence="4" id="KW-0963">Cytoplasm</keyword>
<dbReference type="KEGG" id="pspi:PS2015_1603"/>
<dbReference type="GO" id="GO:0005737">
    <property type="term" value="C:cytoplasm"/>
    <property type="evidence" value="ECO:0007669"/>
    <property type="project" value="UniProtKB-SubCell"/>
</dbReference>
<dbReference type="PATRIC" id="fig|1249552.3.peg.1608"/>
<dbReference type="RefSeq" id="WP_058021712.1">
    <property type="nucleotide sequence ID" value="NZ_CP013189.1"/>
</dbReference>
<evidence type="ECO:0000256" key="2">
    <source>
        <dbReference type="ARBA" id="ARBA00008571"/>
    </source>
</evidence>
<evidence type="ECO:0000256" key="5">
    <source>
        <dbReference type="ARBA" id="ARBA00023186"/>
    </source>
</evidence>
<dbReference type="PANTHER" id="PTHR39585:SF1">
    <property type="entry name" value="FAD ASSEMBLY FACTOR SDHE"/>
    <property type="match status" value="1"/>
</dbReference>
<comment type="similarity">
    <text evidence="2">Belongs to the SdhE FAD assembly factor family.</text>
</comment>
<keyword evidence="5" id="KW-0143">Chaperone</keyword>
<dbReference type="SUPFAM" id="SSF109910">
    <property type="entry name" value="YgfY-like"/>
    <property type="match status" value="1"/>
</dbReference>
<gene>
    <name evidence="6" type="ORF">PS2015_1603</name>
</gene>
<accession>A0A0S2KD70</accession>
<dbReference type="PANTHER" id="PTHR39585">
    <property type="entry name" value="FAD ASSEMBLY FACTOR SDHE"/>
    <property type="match status" value="1"/>
</dbReference>